<evidence type="ECO:0000259" key="8">
    <source>
        <dbReference type="PROSITE" id="PS51913"/>
    </source>
</evidence>
<evidence type="ECO:0000256" key="1">
    <source>
        <dbReference type="ARBA" id="ARBA00009828"/>
    </source>
</evidence>
<feature type="compositionally biased region" description="Acidic residues" evidence="7">
    <location>
        <begin position="158"/>
        <end position="177"/>
    </location>
</feature>
<proteinExistence type="inferred from homology"/>
<protein>
    <recommendedName>
        <fullName evidence="6">RNAP delta factor</fullName>
    </recommendedName>
</protein>
<comment type="similarity">
    <text evidence="1">Belongs to the RpoE family.</text>
</comment>
<gene>
    <name evidence="9" type="primary">rpoE</name>
    <name evidence="9" type="ORF">OC696_00915</name>
</gene>
<dbReference type="Proteomes" id="UP001170651">
    <property type="component" value="Unassembled WGS sequence"/>
</dbReference>
<feature type="region of interest" description="Disordered" evidence="7">
    <location>
        <begin position="150"/>
        <end position="177"/>
    </location>
</feature>
<dbReference type="AlphaFoldDB" id="A0A9K3STR0"/>
<dbReference type="NCBIfam" id="TIGR04567">
    <property type="entry name" value="RNAP_delt_lowGC"/>
    <property type="match status" value="1"/>
</dbReference>
<accession>A0A9K3STR0</accession>
<evidence type="ECO:0000256" key="4">
    <source>
        <dbReference type="ARBA" id="ARBA00022695"/>
    </source>
</evidence>
<dbReference type="GO" id="GO:0006355">
    <property type="term" value="P:regulation of DNA-templated transcription"/>
    <property type="evidence" value="ECO:0007669"/>
    <property type="project" value="InterPro"/>
</dbReference>
<reference evidence="9 10" key="1">
    <citation type="journal article" date="2023" name="Int. J. Syst. Evol. Microbiol.">
        <title>The observation of taxonomic boundaries for the 16SrII and 16SrXXV phytoplasmas using genome-based delimitation.</title>
        <authorList>
            <person name="Rodrigues Jardim B."/>
            <person name="Tran-Nguyen L.T.T."/>
            <person name="Gambley C."/>
            <person name="Al-Sadi A.M."/>
            <person name="Al-Subhi A.M."/>
            <person name="Foissac X."/>
            <person name="Salar P."/>
            <person name="Cai H."/>
            <person name="Yang J.Y."/>
            <person name="Davis R."/>
            <person name="Jones L."/>
            <person name="Rodoni B."/>
            <person name="Constable F.E."/>
        </authorList>
    </citation>
    <scope>NUCLEOTIDE SEQUENCE [LARGE SCALE GENOMIC DNA]</scope>
    <source>
        <strain evidence="9">BAWM-OMN-P26</strain>
    </source>
</reference>
<comment type="caution">
    <text evidence="9">The sequence shown here is derived from an EMBL/GenBank/DDBJ whole genome shotgun (WGS) entry which is preliminary data.</text>
</comment>
<evidence type="ECO:0000256" key="7">
    <source>
        <dbReference type="SAM" id="MobiDB-lite"/>
    </source>
</evidence>
<keyword evidence="2 9" id="KW-0240">DNA-directed RNA polymerase</keyword>
<evidence type="ECO:0000256" key="5">
    <source>
        <dbReference type="ARBA" id="ARBA00023163"/>
    </source>
</evidence>
<keyword evidence="4 9" id="KW-0548">Nucleotidyltransferase</keyword>
<keyword evidence="5" id="KW-0804">Transcription</keyword>
<dbReference type="EMBL" id="JAOSIW010000004">
    <property type="protein sequence ID" value="MDO8054432.1"/>
    <property type="molecule type" value="Genomic_DNA"/>
</dbReference>
<keyword evidence="10" id="KW-1185">Reference proteome</keyword>
<evidence type="ECO:0000256" key="3">
    <source>
        <dbReference type="ARBA" id="ARBA00022679"/>
    </source>
</evidence>
<evidence type="ECO:0000256" key="2">
    <source>
        <dbReference type="ARBA" id="ARBA00022478"/>
    </source>
</evidence>
<dbReference type="RefSeq" id="WP_213680398.1">
    <property type="nucleotide sequence ID" value="NZ_JALQCT010000006.1"/>
</dbReference>
<dbReference type="InterPro" id="IPR029757">
    <property type="entry name" value="RpoE"/>
</dbReference>
<keyword evidence="3 9" id="KW-0808">Transferase</keyword>
<dbReference type="Gene3D" id="1.10.10.1250">
    <property type="entry name" value="RNA polymerase, subunit delta, N-terminal domain"/>
    <property type="match status" value="1"/>
</dbReference>
<dbReference type="GO" id="GO:0000428">
    <property type="term" value="C:DNA-directed RNA polymerase complex"/>
    <property type="evidence" value="ECO:0007669"/>
    <property type="project" value="UniProtKB-KW"/>
</dbReference>
<evidence type="ECO:0000313" key="10">
    <source>
        <dbReference type="Proteomes" id="UP001170651"/>
    </source>
</evidence>
<name>A0A9K3STR0_9MOLU</name>
<dbReference type="GO" id="GO:0006351">
    <property type="term" value="P:DNA-templated transcription"/>
    <property type="evidence" value="ECO:0007669"/>
    <property type="project" value="InterPro"/>
</dbReference>
<dbReference type="InterPro" id="IPR007759">
    <property type="entry name" value="Asxl_HARE-HTH"/>
</dbReference>
<sequence length="177" mass="20922">MINQSNNQNPFKEYSMLEIALDILQKNQKPMPVYQLIEQVLDIKKIENLRQDCFLQLYLDIVISGLFVFHGEDLWGIKTDNLDLWDKEYYADEEKSDIDNELLDLKYSNNLDDDFRLENDSDFSHTDETADREILEDIDDVVLEDDEAVLREESDSVNAEEDKNEDINEYDWAPNEE</sequence>
<organism evidence="9 10">
    <name type="scientific">Candidatus Phytoplasma australasiaticum subsp. australasiaticum</name>
    <dbReference type="NCBI Taxonomy" id="2832407"/>
    <lineage>
        <taxon>Bacteria</taxon>
        <taxon>Bacillati</taxon>
        <taxon>Mycoplasmatota</taxon>
        <taxon>Mollicutes</taxon>
        <taxon>Acholeplasmatales</taxon>
        <taxon>Acholeplasmataceae</taxon>
        <taxon>Candidatus Phytoplasma</taxon>
        <taxon>16SrII (Peanut WB group)</taxon>
        <taxon>Candidatus Phytoplasma australasiaticum</taxon>
    </lineage>
</organism>
<dbReference type="InterPro" id="IPR038087">
    <property type="entry name" value="RNAP_delta_N_dom_sf"/>
</dbReference>
<feature type="domain" description="HTH HARE-type" evidence="8">
    <location>
        <begin position="14"/>
        <end position="80"/>
    </location>
</feature>
<evidence type="ECO:0000256" key="6">
    <source>
        <dbReference type="ARBA" id="ARBA00031937"/>
    </source>
</evidence>
<dbReference type="PROSITE" id="PS51913">
    <property type="entry name" value="HTH_HARE"/>
    <property type="match status" value="1"/>
</dbReference>
<dbReference type="GO" id="GO:0016779">
    <property type="term" value="F:nucleotidyltransferase activity"/>
    <property type="evidence" value="ECO:0007669"/>
    <property type="project" value="UniProtKB-KW"/>
</dbReference>
<evidence type="ECO:0000313" key="9">
    <source>
        <dbReference type="EMBL" id="MDO8054432.1"/>
    </source>
</evidence>